<reference evidence="14 15" key="1">
    <citation type="journal article" date="2018" name="Nat. Genet.">
        <title>The Rosa genome provides new insights in the design of modern roses.</title>
        <authorList>
            <person name="Bendahmane M."/>
        </authorList>
    </citation>
    <scope>NUCLEOTIDE SEQUENCE [LARGE SCALE GENOMIC DNA]</scope>
    <source>
        <strain evidence="15">cv. Old Blush</strain>
    </source>
</reference>
<dbReference type="Gene3D" id="3.80.10.10">
    <property type="entry name" value="Ribonuclease Inhibitor"/>
    <property type="match status" value="1"/>
</dbReference>
<keyword evidence="11" id="KW-0675">Receptor</keyword>
<name>A0A2P6Q7S0_ROSCH</name>
<evidence type="ECO:0000256" key="2">
    <source>
        <dbReference type="ARBA" id="ARBA00004479"/>
    </source>
</evidence>
<dbReference type="InterPro" id="IPR001611">
    <property type="entry name" value="Leu-rich_rpt"/>
</dbReference>
<evidence type="ECO:0000256" key="9">
    <source>
        <dbReference type="ARBA" id="ARBA00022989"/>
    </source>
</evidence>
<comment type="caution">
    <text evidence="14">The sequence shown here is derived from an EMBL/GenBank/DDBJ whole genome shotgun (WGS) entry which is preliminary data.</text>
</comment>
<keyword evidence="8" id="KW-0677">Repeat</keyword>
<evidence type="ECO:0000256" key="8">
    <source>
        <dbReference type="ARBA" id="ARBA00022737"/>
    </source>
</evidence>
<evidence type="ECO:0000313" key="15">
    <source>
        <dbReference type="Proteomes" id="UP000238479"/>
    </source>
</evidence>
<dbReference type="EMBL" id="PDCK01000043">
    <property type="protein sequence ID" value="PRQ30226.1"/>
    <property type="molecule type" value="Genomic_DNA"/>
</dbReference>
<dbReference type="EC" id="2.7.-.-" evidence="14"/>
<keyword evidence="15" id="KW-1185">Reference proteome</keyword>
<dbReference type="InterPro" id="IPR032675">
    <property type="entry name" value="LRR_dom_sf"/>
</dbReference>
<keyword evidence="7" id="KW-0732">Signal</keyword>
<feature type="transmembrane region" description="Helical" evidence="13">
    <location>
        <begin position="324"/>
        <end position="347"/>
    </location>
</feature>
<dbReference type="Pfam" id="PF00560">
    <property type="entry name" value="LRR_1"/>
    <property type="match status" value="6"/>
</dbReference>
<dbReference type="Gramene" id="PRQ30226">
    <property type="protein sequence ID" value="PRQ30226"/>
    <property type="gene ID" value="RchiOBHm_Chr5g0022301"/>
</dbReference>
<evidence type="ECO:0000256" key="4">
    <source>
        <dbReference type="ARBA" id="ARBA00022475"/>
    </source>
</evidence>
<evidence type="ECO:0000313" key="14">
    <source>
        <dbReference type="EMBL" id="PRQ30226.1"/>
    </source>
</evidence>
<keyword evidence="4" id="KW-1003">Cell membrane</keyword>
<dbReference type="PANTHER" id="PTHR48063:SF90">
    <property type="entry name" value="OS11G0565920 PROTEIN"/>
    <property type="match status" value="1"/>
</dbReference>
<sequence>MQKSLVFSLRSNNISGEFPQARSMWSDIDIVDVGDNHLSGNIPSSMGIPCSLFMLSMKNNKFDGEIPMALGNCTKLRSIDLGGNRFTGNLPSWIGTNVSKVFILRLPSNYLSGHIPQQLCNLGYLHLLDLGHNHLLGTIPKCLNNMTALTDVNFNAYPLHQAYEQQIMVTKGREFQYNKTLRWVKSIDLSSNSLEGVIPEKICSLFALVILNLSMNHLSGNIPSKIGNLRLLEFLDLSVNHLSGRIPQSISSLTYLSHLNLSYNELSGRIPLGNQLQALDDSTNIYGGNPSLCGFPLLNKCPGDDTPPQPTFPRGKRHEDDKKLGFYISAVLGFVVGFWGVCGTLLIKKSWRYAYFQFFDSIQDKVAVVVALKIAHFQRKI</sequence>
<evidence type="ECO:0000256" key="11">
    <source>
        <dbReference type="ARBA" id="ARBA00023170"/>
    </source>
</evidence>
<dbReference type="PANTHER" id="PTHR48063">
    <property type="entry name" value="LRR RECEPTOR-LIKE KINASE"/>
    <property type="match status" value="1"/>
</dbReference>
<proteinExistence type="inferred from homology"/>
<dbReference type="OMA" id="WKESENN"/>
<protein>
    <submittedName>
        <fullName evidence="14">Putative transferase</fullName>
        <ecNumber evidence="14">2.7.-.-</ecNumber>
    </submittedName>
</protein>
<keyword evidence="10 13" id="KW-0472">Membrane</keyword>
<dbReference type="AlphaFoldDB" id="A0A2P6Q7S0"/>
<dbReference type="Proteomes" id="UP000238479">
    <property type="component" value="Chromosome 5"/>
</dbReference>
<organism evidence="14 15">
    <name type="scientific">Rosa chinensis</name>
    <name type="common">China rose</name>
    <dbReference type="NCBI Taxonomy" id="74649"/>
    <lineage>
        <taxon>Eukaryota</taxon>
        <taxon>Viridiplantae</taxon>
        <taxon>Streptophyta</taxon>
        <taxon>Embryophyta</taxon>
        <taxon>Tracheophyta</taxon>
        <taxon>Spermatophyta</taxon>
        <taxon>Magnoliopsida</taxon>
        <taxon>eudicotyledons</taxon>
        <taxon>Gunneridae</taxon>
        <taxon>Pentapetalae</taxon>
        <taxon>rosids</taxon>
        <taxon>fabids</taxon>
        <taxon>Rosales</taxon>
        <taxon>Rosaceae</taxon>
        <taxon>Rosoideae</taxon>
        <taxon>Rosoideae incertae sedis</taxon>
        <taxon>Rosa</taxon>
    </lineage>
</organism>
<keyword evidence="12" id="KW-0325">Glycoprotein</keyword>
<keyword evidence="6 13" id="KW-0812">Transmembrane</keyword>
<evidence type="ECO:0000256" key="6">
    <source>
        <dbReference type="ARBA" id="ARBA00022692"/>
    </source>
</evidence>
<dbReference type="STRING" id="74649.A0A2P6Q7S0"/>
<accession>A0A2P6Q7S0</accession>
<evidence type="ECO:0000256" key="10">
    <source>
        <dbReference type="ARBA" id="ARBA00023136"/>
    </source>
</evidence>
<evidence type="ECO:0000256" key="1">
    <source>
        <dbReference type="ARBA" id="ARBA00004236"/>
    </source>
</evidence>
<keyword evidence="14" id="KW-0808">Transferase</keyword>
<dbReference type="GO" id="GO:0005886">
    <property type="term" value="C:plasma membrane"/>
    <property type="evidence" value="ECO:0007669"/>
    <property type="project" value="UniProtKB-SubCell"/>
</dbReference>
<evidence type="ECO:0000256" key="13">
    <source>
        <dbReference type="SAM" id="Phobius"/>
    </source>
</evidence>
<comment type="subcellular location">
    <subcellularLocation>
        <location evidence="1">Cell membrane</location>
    </subcellularLocation>
    <subcellularLocation>
        <location evidence="2">Membrane</location>
        <topology evidence="2">Single-pass type I membrane protein</topology>
    </subcellularLocation>
</comment>
<dbReference type="SUPFAM" id="SSF52058">
    <property type="entry name" value="L domain-like"/>
    <property type="match status" value="1"/>
</dbReference>
<comment type="similarity">
    <text evidence="3">Belongs to the RLP family.</text>
</comment>
<gene>
    <name evidence="14" type="ORF">RchiOBHm_Chr5g0022301</name>
</gene>
<evidence type="ECO:0000256" key="5">
    <source>
        <dbReference type="ARBA" id="ARBA00022614"/>
    </source>
</evidence>
<dbReference type="GO" id="GO:0016740">
    <property type="term" value="F:transferase activity"/>
    <property type="evidence" value="ECO:0007669"/>
    <property type="project" value="UniProtKB-KW"/>
</dbReference>
<dbReference type="InterPro" id="IPR046956">
    <property type="entry name" value="RLP23-like"/>
</dbReference>
<evidence type="ECO:0000256" key="12">
    <source>
        <dbReference type="ARBA" id="ARBA00023180"/>
    </source>
</evidence>
<evidence type="ECO:0000256" key="7">
    <source>
        <dbReference type="ARBA" id="ARBA00022729"/>
    </source>
</evidence>
<keyword evidence="5" id="KW-0433">Leucine-rich repeat</keyword>
<evidence type="ECO:0000256" key="3">
    <source>
        <dbReference type="ARBA" id="ARBA00009592"/>
    </source>
</evidence>
<dbReference type="FunFam" id="3.80.10.10:FF:000213">
    <property type="entry name" value="Tyrosine-sulfated glycopeptide receptor 1"/>
    <property type="match status" value="1"/>
</dbReference>
<keyword evidence="9 13" id="KW-1133">Transmembrane helix</keyword>